<keyword evidence="3" id="KW-0342">GTP-binding</keyword>
<feature type="compositionally biased region" description="Polar residues" evidence="4">
    <location>
        <begin position="14"/>
        <end position="34"/>
    </location>
</feature>
<dbReference type="PANTHER" id="PTHR10903:SF170">
    <property type="entry name" value="GTPASE IMAP FAMILY MEMBER 7"/>
    <property type="match status" value="1"/>
</dbReference>
<reference evidence="6 7" key="1">
    <citation type="submission" date="2021-06" db="EMBL/GenBank/DDBJ databases">
        <authorList>
            <person name="Palmer J.M."/>
        </authorList>
    </citation>
    <scope>NUCLEOTIDE SEQUENCE [LARGE SCALE GENOMIC DNA]</scope>
    <source>
        <strain evidence="6 7">MEX-2019</strain>
        <tissue evidence="6">Muscle</tissue>
    </source>
</reference>
<comment type="similarity">
    <text evidence="1">Belongs to the TRAFAC class TrmE-Era-EngA-EngB-Septin-like GTPase superfamily. AIG1/Toc34/Toc159-like paraseptin GTPase family. IAN subfamily.</text>
</comment>
<dbReference type="PROSITE" id="PS51720">
    <property type="entry name" value="G_AIG1"/>
    <property type="match status" value="1"/>
</dbReference>
<evidence type="ECO:0000259" key="5">
    <source>
        <dbReference type="PROSITE" id="PS51720"/>
    </source>
</evidence>
<name>A0AAV9SAF0_9TELE</name>
<protein>
    <recommendedName>
        <fullName evidence="5">AIG1-type G domain-containing protein</fullName>
    </recommendedName>
</protein>
<evidence type="ECO:0000256" key="1">
    <source>
        <dbReference type="ARBA" id="ARBA00008535"/>
    </source>
</evidence>
<dbReference type="GO" id="GO:0005525">
    <property type="term" value="F:GTP binding"/>
    <property type="evidence" value="ECO:0007669"/>
    <property type="project" value="UniProtKB-KW"/>
</dbReference>
<dbReference type="SUPFAM" id="SSF52540">
    <property type="entry name" value="P-loop containing nucleoside triphosphate hydrolases"/>
    <property type="match status" value="1"/>
</dbReference>
<dbReference type="EMBL" id="JAHHUM010000633">
    <property type="protein sequence ID" value="KAK5618229.1"/>
    <property type="molecule type" value="Genomic_DNA"/>
</dbReference>
<dbReference type="InterPro" id="IPR006703">
    <property type="entry name" value="G_AIG1"/>
</dbReference>
<dbReference type="PANTHER" id="PTHR10903">
    <property type="entry name" value="GTPASE, IMAP FAMILY MEMBER-RELATED"/>
    <property type="match status" value="1"/>
</dbReference>
<organism evidence="6 7">
    <name type="scientific">Crenichthys baileyi</name>
    <name type="common">White River springfish</name>
    <dbReference type="NCBI Taxonomy" id="28760"/>
    <lineage>
        <taxon>Eukaryota</taxon>
        <taxon>Metazoa</taxon>
        <taxon>Chordata</taxon>
        <taxon>Craniata</taxon>
        <taxon>Vertebrata</taxon>
        <taxon>Euteleostomi</taxon>
        <taxon>Actinopterygii</taxon>
        <taxon>Neopterygii</taxon>
        <taxon>Teleostei</taxon>
        <taxon>Neoteleostei</taxon>
        <taxon>Acanthomorphata</taxon>
        <taxon>Ovalentaria</taxon>
        <taxon>Atherinomorphae</taxon>
        <taxon>Cyprinodontiformes</taxon>
        <taxon>Goodeidae</taxon>
        <taxon>Crenichthys</taxon>
    </lineage>
</organism>
<feature type="domain" description="AIG1-type G" evidence="5">
    <location>
        <begin position="148"/>
        <end position="339"/>
    </location>
</feature>
<dbReference type="Pfam" id="PF04548">
    <property type="entry name" value="AIG1"/>
    <property type="match status" value="1"/>
</dbReference>
<keyword evidence="7" id="KW-1185">Reference proteome</keyword>
<evidence type="ECO:0000256" key="2">
    <source>
        <dbReference type="ARBA" id="ARBA00022741"/>
    </source>
</evidence>
<accession>A0AAV9SAF0</accession>
<proteinExistence type="inferred from homology"/>
<dbReference type="Proteomes" id="UP001311232">
    <property type="component" value="Unassembled WGS sequence"/>
</dbReference>
<evidence type="ECO:0000313" key="6">
    <source>
        <dbReference type="EMBL" id="KAK5618229.1"/>
    </source>
</evidence>
<feature type="region of interest" description="Disordered" evidence="4">
    <location>
        <begin position="1"/>
        <end position="34"/>
    </location>
</feature>
<sequence length="339" mass="38503">MDTMKTEADGAGIQSGNLPVTRRTPTTITSEASKSSRIHSKNCKMCRLELVCRPDSQQLEARGVAEDLHYFWDHVAVALHVGRTQVLKFDTDRLRNNLKYCLQDDINYTLRDHVAVSFDDAKRVVKNWWPDWSGPLEMESSLQQSLTVTDIKLVLVGWPGVGKSSSGNTILGINAFKTSSGAATPPSGRTRCCLKRGNIFNREVTIIDTPGLSGTSKPEFKEQLFRCINLSTPEPYAVLLVIRLGFFTTEVEETVKQMEEMFGENVWSRTMILFTHQDQAEPNIQNQLEKNGNQLKILFEKVGNRFQVLNNNLSHRNVQQVWDLVFEVKEMLVNNNRRQ</sequence>
<evidence type="ECO:0000256" key="3">
    <source>
        <dbReference type="ARBA" id="ARBA00023134"/>
    </source>
</evidence>
<keyword evidence="2" id="KW-0547">Nucleotide-binding</keyword>
<evidence type="ECO:0000256" key="4">
    <source>
        <dbReference type="SAM" id="MobiDB-lite"/>
    </source>
</evidence>
<dbReference type="InterPro" id="IPR045058">
    <property type="entry name" value="GIMA/IAN/Toc"/>
</dbReference>
<comment type="caution">
    <text evidence="6">The sequence shown here is derived from an EMBL/GenBank/DDBJ whole genome shotgun (WGS) entry which is preliminary data.</text>
</comment>
<dbReference type="AlphaFoldDB" id="A0AAV9SAF0"/>
<evidence type="ECO:0000313" key="7">
    <source>
        <dbReference type="Proteomes" id="UP001311232"/>
    </source>
</evidence>
<dbReference type="Gene3D" id="3.40.50.300">
    <property type="entry name" value="P-loop containing nucleotide triphosphate hydrolases"/>
    <property type="match status" value="1"/>
</dbReference>
<dbReference type="InterPro" id="IPR027417">
    <property type="entry name" value="P-loop_NTPase"/>
</dbReference>
<gene>
    <name evidence="6" type="ORF">CRENBAI_020859</name>
</gene>